<reference evidence="6" key="1">
    <citation type="journal article" date="2010" name="Genome Res.">
        <title>Population genomic sequencing of Coccidioides fungi reveals recent hybridization and transposon control.</title>
        <authorList>
            <person name="Neafsey D.E."/>
            <person name="Barker B.M."/>
            <person name="Sharpton T.J."/>
            <person name="Stajich J.E."/>
            <person name="Park D.J."/>
            <person name="Whiston E."/>
            <person name="Hung C.-Y."/>
            <person name="McMahan C."/>
            <person name="White J."/>
            <person name="Sykes S."/>
            <person name="Heiman D."/>
            <person name="Young S."/>
            <person name="Zeng Q."/>
            <person name="Abouelleil A."/>
            <person name="Aftuck L."/>
            <person name="Bessette D."/>
            <person name="Brown A."/>
            <person name="FitzGerald M."/>
            <person name="Lui A."/>
            <person name="Macdonald J.P."/>
            <person name="Priest M."/>
            <person name="Orbach M.J."/>
            <person name="Galgiani J.N."/>
            <person name="Kirkland T.N."/>
            <person name="Cole G.T."/>
            <person name="Birren B.W."/>
            <person name="Henn M.R."/>
            <person name="Taylor J.W."/>
            <person name="Rounsley S.D."/>
        </authorList>
    </citation>
    <scope>NUCLEOTIDE SEQUENCE [LARGE SCALE GENOMIC DNA]</scope>
    <source>
        <strain evidence="6">RMSCC 2394</strain>
    </source>
</reference>
<proteinExistence type="predicted"/>
<dbReference type="Pfam" id="PF25426">
    <property type="entry name" value="AAA_lid_BCS1"/>
    <property type="match status" value="1"/>
</dbReference>
<accession>A0A0J6Y7S9</accession>
<evidence type="ECO:0000256" key="2">
    <source>
        <dbReference type="ARBA" id="ARBA00022840"/>
    </source>
</evidence>
<sequence>MVEDPDCVATLWRRGESAAPKEGDDENPTMRGEFEDMAMAKEKPGSALPCPMPSTGGYFRTFSPYTGATSKSGGKQIETLAGKFASHVPEGEFTAAEIQNYLLQHGKNPQKAV</sequence>
<feature type="region of interest" description="Disordered" evidence="3">
    <location>
        <begin position="1"/>
        <end position="30"/>
    </location>
</feature>
<evidence type="ECO:0000256" key="1">
    <source>
        <dbReference type="ARBA" id="ARBA00022741"/>
    </source>
</evidence>
<dbReference type="AlphaFoldDB" id="A0A0J6Y7S9"/>
<evidence type="ECO:0000313" key="6">
    <source>
        <dbReference type="Proteomes" id="UP000054565"/>
    </source>
</evidence>
<evidence type="ECO:0000313" key="5">
    <source>
        <dbReference type="EMBL" id="KMP03810.1"/>
    </source>
</evidence>
<evidence type="ECO:0000256" key="3">
    <source>
        <dbReference type="SAM" id="MobiDB-lite"/>
    </source>
</evidence>
<organism evidence="5 6">
    <name type="scientific">Coccidioides immitis RMSCC 2394</name>
    <dbReference type="NCBI Taxonomy" id="404692"/>
    <lineage>
        <taxon>Eukaryota</taxon>
        <taxon>Fungi</taxon>
        <taxon>Dikarya</taxon>
        <taxon>Ascomycota</taxon>
        <taxon>Pezizomycotina</taxon>
        <taxon>Eurotiomycetes</taxon>
        <taxon>Eurotiomycetidae</taxon>
        <taxon>Onygenales</taxon>
        <taxon>Onygenaceae</taxon>
        <taxon>Coccidioides</taxon>
    </lineage>
</organism>
<protein>
    <recommendedName>
        <fullName evidence="4">Mitochondrial chaperone BCS1-like ATPase lid domain-containing protein</fullName>
    </recommendedName>
</protein>
<name>A0A0J6Y7S9_COCIT</name>
<dbReference type="Proteomes" id="UP000054565">
    <property type="component" value="Unassembled WGS sequence"/>
</dbReference>
<keyword evidence="2" id="KW-0067">ATP-binding</keyword>
<dbReference type="GO" id="GO:0005524">
    <property type="term" value="F:ATP binding"/>
    <property type="evidence" value="ECO:0007669"/>
    <property type="project" value="UniProtKB-KW"/>
</dbReference>
<evidence type="ECO:0000259" key="4">
    <source>
        <dbReference type="Pfam" id="PF25426"/>
    </source>
</evidence>
<dbReference type="EMBL" id="DS028094">
    <property type="protein sequence ID" value="KMP03810.1"/>
    <property type="molecule type" value="Genomic_DNA"/>
</dbReference>
<feature type="domain" description="Mitochondrial chaperone BCS1-like ATPase lid" evidence="4">
    <location>
        <begin position="59"/>
        <end position="113"/>
    </location>
</feature>
<gene>
    <name evidence="5" type="ORF">CIRG_03502</name>
</gene>
<keyword evidence="1" id="KW-0547">Nucleotide-binding</keyword>
<feature type="compositionally biased region" description="Basic and acidic residues" evidence="3">
    <location>
        <begin position="13"/>
        <end position="22"/>
    </location>
</feature>
<dbReference type="InterPro" id="IPR057495">
    <property type="entry name" value="AAA_lid_BCS1"/>
</dbReference>